<dbReference type="InParanoid" id="K3YW34"/>
<dbReference type="AlphaFoldDB" id="K3YW34"/>
<accession>K3YW34</accession>
<reference evidence="2" key="2">
    <citation type="submission" date="2018-08" db="UniProtKB">
        <authorList>
            <consortium name="EnsemblPlants"/>
        </authorList>
    </citation>
    <scope>IDENTIFICATION</scope>
    <source>
        <strain evidence="2">Yugu1</strain>
    </source>
</reference>
<organism evidence="2 3">
    <name type="scientific">Setaria italica</name>
    <name type="common">Foxtail millet</name>
    <name type="synonym">Panicum italicum</name>
    <dbReference type="NCBI Taxonomy" id="4555"/>
    <lineage>
        <taxon>Eukaryota</taxon>
        <taxon>Viridiplantae</taxon>
        <taxon>Streptophyta</taxon>
        <taxon>Embryophyta</taxon>
        <taxon>Tracheophyta</taxon>
        <taxon>Spermatophyta</taxon>
        <taxon>Magnoliopsida</taxon>
        <taxon>Liliopsida</taxon>
        <taxon>Poales</taxon>
        <taxon>Poaceae</taxon>
        <taxon>PACMAD clade</taxon>
        <taxon>Panicoideae</taxon>
        <taxon>Panicodae</taxon>
        <taxon>Paniceae</taxon>
        <taxon>Cenchrinae</taxon>
        <taxon>Setaria</taxon>
    </lineage>
</organism>
<dbReference type="HOGENOM" id="CLU_1535123_0_0_1"/>
<reference evidence="3" key="1">
    <citation type="journal article" date="2012" name="Nat. Biotechnol.">
        <title>Reference genome sequence of the model plant Setaria.</title>
        <authorList>
            <person name="Bennetzen J.L."/>
            <person name="Schmutz J."/>
            <person name="Wang H."/>
            <person name="Percifield R."/>
            <person name="Hawkins J."/>
            <person name="Pontaroli A.C."/>
            <person name="Estep M."/>
            <person name="Feng L."/>
            <person name="Vaughn J.N."/>
            <person name="Grimwood J."/>
            <person name="Jenkins J."/>
            <person name="Barry K."/>
            <person name="Lindquist E."/>
            <person name="Hellsten U."/>
            <person name="Deshpande S."/>
            <person name="Wang X."/>
            <person name="Wu X."/>
            <person name="Mitros T."/>
            <person name="Triplett J."/>
            <person name="Yang X."/>
            <person name="Ye C.Y."/>
            <person name="Mauro-Herrera M."/>
            <person name="Wang L."/>
            <person name="Li P."/>
            <person name="Sharma M."/>
            <person name="Sharma R."/>
            <person name="Ronald P.C."/>
            <person name="Panaud O."/>
            <person name="Kellogg E.A."/>
            <person name="Brutnell T.P."/>
            <person name="Doust A.N."/>
            <person name="Tuskan G.A."/>
            <person name="Rokhsar D."/>
            <person name="Devos K.M."/>
        </authorList>
    </citation>
    <scope>NUCLEOTIDE SEQUENCE [LARGE SCALE GENOMIC DNA]</scope>
    <source>
        <strain evidence="3">cv. Yugu1</strain>
    </source>
</reference>
<dbReference type="Proteomes" id="UP000004995">
    <property type="component" value="Unassembled WGS sequence"/>
</dbReference>
<feature type="compositionally biased region" description="Low complexity" evidence="1">
    <location>
        <begin position="80"/>
        <end position="105"/>
    </location>
</feature>
<proteinExistence type="predicted"/>
<evidence type="ECO:0000313" key="3">
    <source>
        <dbReference type="Proteomes" id="UP000004995"/>
    </source>
</evidence>
<evidence type="ECO:0000256" key="1">
    <source>
        <dbReference type="SAM" id="MobiDB-lite"/>
    </source>
</evidence>
<protein>
    <submittedName>
        <fullName evidence="2">Uncharacterized protein</fullName>
    </submittedName>
</protein>
<feature type="region of interest" description="Disordered" evidence="1">
    <location>
        <begin position="51"/>
        <end position="120"/>
    </location>
</feature>
<dbReference type="Gramene" id="KQL32248">
    <property type="protein sequence ID" value="KQL32248"/>
    <property type="gene ID" value="SETIT_018480mg"/>
</dbReference>
<dbReference type="EMBL" id="AGNK02000612">
    <property type="status" value="NOT_ANNOTATED_CDS"/>
    <property type="molecule type" value="Genomic_DNA"/>
</dbReference>
<sequence>MELPVPETTTMMEAKVGAGVIPTAAASAAVAAAYGGPIPLLGIAGNHSCSTRRAQPHLGSARQPRSHPCPGPGTRPTMPPIILVAPPVAATPPEAMPSSPSATRSSPRKRRRFTPGPLAAAGRWVPDESARASMVNAMTVFIGAAAAAVMVHIDSGKYVEEGWFSLGLLPPFLDP</sequence>
<keyword evidence="3" id="KW-1185">Reference proteome</keyword>
<evidence type="ECO:0000313" key="2">
    <source>
        <dbReference type="EnsemblPlants" id="KQL32248"/>
    </source>
</evidence>
<feature type="compositionally biased region" description="Pro residues" evidence="1">
    <location>
        <begin position="67"/>
        <end position="79"/>
    </location>
</feature>
<name>K3YW34_SETIT</name>
<dbReference type="EnsemblPlants" id="KQL32248">
    <property type="protein sequence ID" value="KQL32248"/>
    <property type="gene ID" value="SETIT_018480mg"/>
</dbReference>